<dbReference type="EMBL" id="JAEHOD010000012">
    <property type="protein sequence ID" value="KAG2450013.1"/>
    <property type="molecule type" value="Genomic_DNA"/>
</dbReference>
<protein>
    <submittedName>
        <fullName evidence="1">Uncharacterized protein</fullName>
    </submittedName>
</protein>
<dbReference type="Proteomes" id="UP000613740">
    <property type="component" value="Unassembled WGS sequence"/>
</dbReference>
<proteinExistence type="predicted"/>
<organism evidence="1 2">
    <name type="scientific">Chlamydomonas schloesseri</name>
    <dbReference type="NCBI Taxonomy" id="2026947"/>
    <lineage>
        <taxon>Eukaryota</taxon>
        <taxon>Viridiplantae</taxon>
        <taxon>Chlorophyta</taxon>
        <taxon>core chlorophytes</taxon>
        <taxon>Chlorophyceae</taxon>
        <taxon>CS clade</taxon>
        <taxon>Chlamydomonadales</taxon>
        <taxon>Chlamydomonadaceae</taxon>
        <taxon>Chlamydomonas</taxon>
    </lineage>
</organism>
<evidence type="ECO:0000313" key="2">
    <source>
        <dbReference type="Proteomes" id="UP000613740"/>
    </source>
</evidence>
<gene>
    <name evidence="1" type="ORF">HYH02_000117</name>
</gene>
<comment type="caution">
    <text evidence="1">The sequence shown here is derived from an EMBL/GenBank/DDBJ whole genome shotgun (WGS) entry which is preliminary data.</text>
</comment>
<sequence>MCGGGPGQDFGVDGSSLSLRQDGSVQGNLQVTPLGGWGSGAGGSWSSPVLRGRWSPEGQLSLVVLDQWELPIPVTITGKCDYSGLFTGTWAAALPPKAAPSPSVAMGGSASLAKSWSGAEGFANSTTAYVKGLCGPRWAPGAVPAVGRMSAGAAAAAASLSCRSGSNSGASGAAGAGSSAAQAPLLRPGPVWLRGAAVAATGGLQALRLEVQLLPGGGMTGRLGREAVPGPQHVAAALPRLAVDLTGGGWTPDGRLHFMHGQGLSEIMYEGICSETGEWLGEWRAARLEELPSAAVAAANEGTFRLAADALAAD</sequence>
<dbReference type="AlphaFoldDB" id="A0A835WLM1"/>
<accession>A0A835WLM1</accession>
<dbReference type="OrthoDB" id="10470277at2759"/>
<keyword evidence="2" id="KW-1185">Reference proteome</keyword>
<evidence type="ECO:0000313" key="1">
    <source>
        <dbReference type="EMBL" id="KAG2450013.1"/>
    </source>
</evidence>
<reference evidence="1" key="1">
    <citation type="journal article" date="2020" name="bioRxiv">
        <title>Comparative genomics of Chlamydomonas.</title>
        <authorList>
            <person name="Craig R.J."/>
            <person name="Hasan A.R."/>
            <person name="Ness R.W."/>
            <person name="Keightley P.D."/>
        </authorList>
    </citation>
    <scope>NUCLEOTIDE SEQUENCE</scope>
    <source>
        <strain evidence="1">CCAP 11/173</strain>
    </source>
</reference>
<name>A0A835WLM1_9CHLO</name>